<protein>
    <submittedName>
        <fullName evidence="1">Uncharacterized protein</fullName>
    </submittedName>
</protein>
<keyword evidence="2" id="KW-1185">Reference proteome</keyword>
<proteinExistence type="predicted"/>
<comment type="caution">
    <text evidence="1">The sequence shown here is derived from an EMBL/GenBank/DDBJ whole genome shotgun (WGS) entry which is preliminary data.</text>
</comment>
<sequence>MGNCRVNPYLSVDELYNGFQGFLIGSSSNEAVTAGPRIRNEPTGLPTISRNGFNVFIPLKKGSDRNHQTHIEWNHLFALINPDG</sequence>
<reference evidence="1 2" key="1">
    <citation type="submission" date="2021-06" db="EMBL/GenBank/DDBJ databases">
        <title>Caerostris darwini draft genome.</title>
        <authorList>
            <person name="Kono N."/>
            <person name="Arakawa K."/>
        </authorList>
    </citation>
    <scope>NUCLEOTIDE SEQUENCE [LARGE SCALE GENOMIC DNA]</scope>
</reference>
<evidence type="ECO:0000313" key="2">
    <source>
        <dbReference type="Proteomes" id="UP001054837"/>
    </source>
</evidence>
<dbReference type="EMBL" id="BPLQ01013509">
    <property type="protein sequence ID" value="GIY72656.1"/>
    <property type="molecule type" value="Genomic_DNA"/>
</dbReference>
<accession>A0AAV4VR30</accession>
<organism evidence="1 2">
    <name type="scientific">Caerostris darwini</name>
    <dbReference type="NCBI Taxonomy" id="1538125"/>
    <lineage>
        <taxon>Eukaryota</taxon>
        <taxon>Metazoa</taxon>
        <taxon>Ecdysozoa</taxon>
        <taxon>Arthropoda</taxon>
        <taxon>Chelicerata</taxon>
        <taxon>Arachnida</taxon>
        <taxon>Araneae</taxon>
        <taxon>Araneomorphae</taxon>
        <taxon>Entelegynae</taxon>
        <taxon>Araneoidea</taxon>
        <taxon>Araneidae</taxon>
        <taxon>Caerostris</taxon>
    </lineage>
</organism>
<dbReference type="Proteomes" id="UP001054837">
    <property type="component" value="Unassembled WGS sequence"/>
</dbReference>
<gene>
    <name evidence="1" type="ORF">CDAR_604841</name>
</gene>
<dbReference type="AlphaFoldDB" id="A0AAV4VR30"/>
<name>A0AAV4VR30_9ARAC</name>
<evidence type="ECO:0000313" key="1">
    <source>
        <dbReference type="EMBL" id="GIY72656.1"/>
    </source>
</evidence>